<keyword evidence="7 13" id="KW-1133">Transmembrane helix</keyword>
<evidence type="ECO:0000313" key="15">
    <source>
        <dbReference type="Proteomes" id="UP000192578"/>
    </source>
</evidence>
<dbReference type="OrthoDB" id="9934994at2759"/>
<evidence type="ECO:0000256" key="10">
    <source>
        <dbReference type="ARBA" id="ARBA00023329"/>
    </source>
</evidence>
<dbReference type="Pfam" id="PF10233">
    <property type="entry name" value="Cg6151-P"/>
    <property type="match status" value="1"/>
</dbReference>
<comment type="caution">
    <text evidence="14">The sequence shown here is derived from an EMBL/GenBank/DDBJ whole genome shotgun (WGS) entry which is preliminary data.</text>
</comment>
<comment type="subcellular location">
    <subcellularLocation>
        <location evidence="1">Cytoplasmic vesicle</location>
        <location evidence="1">Secretory vesicle</location>
        <location evidence="1">Synaptic vesicle membrane</location>
        <topology evidence="1">Multi-pass membrane protein</topology>
    </subcellularLocation>
    <subcellularLocation>
        <location evidence="11">Presynaptic cell membrane</location>
    </subcellularLocation>
</comment>
<feature type="transmembrane region" description="Helical" evidence="13">
    <location>
        <begin position="91"/>
        <end position="124"/>
    </location>
</feature>
<dbReference type="PANTHER" id="PTHR13314">
    <property type="entry name" value="CALCIUM CHANNEL FLOWER HOMOLOG"/>
    <property type="match status" value="1"/>
</dbReference>
<keyword evidence="10" id="KW-0968">Cytoplasmic vesicle</keyword>
<evidence type="ECO:0000256" key="12">
    <source>
        <dbReference type="ARBA" id="ARBA00046506"/>
    </source>
</evidence>
<evidence type="ECO:0000256" key="1">
    <source>
        <dbReference type="ARBA" id="ARBA00004644"/>
    </source>
</evidence>
<feature type="transmembrane region" description="Helical" evidence="13">
    <location>
        <begin position="26"/>
        <end position="51"/>
    </location>
</feature>
<organism evidence="14 15">
    <name type="scientific">Hypsibius exemplaris</name>
    <name type="common">Freshwater tardigrade</name>
    <dbReference type="NCBI Taxonomy" id="2072580"/>
    <lineage>
        <taxon>Eukaryota</taxon>
        <taxon>Metazoa</taxon>
        <taxon>Ecdysozoa</taxon>
        <taxon>Tardigrada</taxon>
        <taxon>Eutardigrada</taxon>
        <taxon>Parachela</taxon>
        <taxon>Hypsibioidea</taxon>
        <taxon>Hypsibiidae</taxon>
        <taxon>Hypsibius</taxon>
    </lineage>
</organism>
<evidence type="ECO:0000256" key="11">
    <source>
        <dbReference type="ARBA" id="ARBA00034111"/>
    </source>
</evidence>
<dbReference type="AlphaFoldDB" id="A0A9X6NGR4"/>
<name>A0A9X6NGR4_HYPEX</name>
<sequence length="175" mass="18296">MDNHAGMGAPEQPWYLRTSARTAGTIAGLVAVLMGIWAAVSISPLCIVAGVLEILNGLILLSMEAPYLVGFLSFLTRVANFWENKPVYFKIAFYAIIGILPLLLCFGISTILASAGILITAVLYGFMAVGKRGSAAGGQLPPPMTGDVGGYGQMDRSGLVEDGMYGGQSNKGGAY</sequence>
<gene>
    <name evidence="14" type="ORF">BV898_18026</name>
</gene>
<keyword evidence="9" id="KW-0966">Cell projection</keyword>
<evidence type="ECO:0000256" key="6">
    <source>
        <dbReference type="ARBA" id="ARBA00022692"/>
    </source>
</evidence>
<protein>
    <recommendedName>
        <fullName evidence="3">Calcium channel flower</fullName>
    </recommendedName>
</protein>
<reference evidence="15" key="1">
    <citation type="submission" date="2017-01" db="EMBL/GenBank/DDBJ databases">
        <title>Comparative genomics of anhydrobiosis in the tardigrade Hypsibius dujardini.</title>
        <authorList>
            <person name="Yoshida Y."/>
            <person name="Koutsovoulos G."/>
            <person name="Laetsch D."/>
            <person name="Stevens L."/>
            <person name="Kumar S."/>
            <person name="Horikawa D."/>
            <person name="Ishino K."/>
            <person name="Komine S."/>
            <person name="Tomita M."/>
            <person name="Blaxter M."/>
            <person name="Arakawa K."/>
        </authorList>
    </citation>
    <scope>NUCLEOTIDE SEQUENCE [LARGE SCALE GENOMIC DNA]</scope>
    <source>
        <strain evidence="15">Z151</strain>
    </source>
</reference>
<dbReference type="GO" id="GO:0005262">
    <property type="term" value="F:calcium channel activity"/>
    <property type="evidence" value="ECO:0007669"/>
    <property type="project" value="UniProtKB-KW"/>
</dbReference>
<keyword evidence="15" id="KW-1185">Reference proteome</keyword>
<keyword evidence="4" id="KW-0106">Calcium</keyword>
<dbReference type="GO" id="GO:0042734">
    <property type="term" value="C:presynaptic membrane"/>
    <property type="evidence" value="ECO:0007669"/>
    <property type="project" value="UniProtKB-SubCell"/>
</dbReference>
<dbReference type="InterPro" id="IPR019365">
    <property type="entry name" value="TVP18/Ca-channel_flower"/>
</dbReference>
<dbReference type="GO" id="GO:0016192">
    <property type="term" value="P:vesicle-mediated transport"/>
    <property type="evidence" value="ECO:0007669"/>
    <property type="project" value="TreeGrafter"/>
</dbReference>
<evidence type="ECO:0000256" key="3">
    <source>
        <dbReference type="ARBA" id="ARBA00016120"/>
    </source>
</evidence>
<feature type="transmembrane region" description="Helical" evidence="13">
    <location>
        <begin position="58"/>
        <end position="79"/>
    </location>
</feature>
<proteinExistence type="inferred from homology"/>
<comment type="similarity">
    <text evidence="2">Belongs to the calcium channel flower family.</text>
</comment>
<accession>A0A9X6NGR4</accession>
<evidence type="ECO:0000256" key="9">
    <source>
        <dbReference type="ARBA" id="ARBA00023273"/>
    </source>
</evidence>
<keyword evidence="4" id="KW-0406">Ion transport</keyword>
<keyword evidence="4" id="KW-0813">Transport</keyword>
<evidence type="ECO:0000256" key="4">
    <source>
        <dbReference type="ARBA" id="ARBA00022568"/>
    </source>
</evidence>
<evidence type="ECO:0000256" key="8">
    <source>
        <dbReference type="ARBA" id="ARBA00023136"/>
    </source>
</evidence>
<dbReference type="EMBL" id="MTYJ01000332">
    <property type="protein sequence ID" value="OWA53605.1"/>
    <property type="molecule type" value="Genomic_DNA"/>
</dbReference>
<evidence type="ECO:0000256" key="5">
    <source>
        <dbReference type="ARBA" id="ARBA00022673"/>
    </source>
</evidence>
<keyword evidence="5" id="KW-0407">Ion channel</keyword>
<dbReference type="Proteomes" id="UP000192578">
    <property type="component" value="Unassembled WGS sequence"/>
</dbReference>
<dbReference type="SMART" id="SM01077">
    <property type="entry name" value="Cg6151-P"/>
    <property type="match status" value="1"/>
</dbReference>
<dbReference type="PANTHER" id="PTHR13314:SF2">
    <property type="entry name" value="CALCIUM CHANNEL FLOWER HOMOLOG"/>
    <property type="match status" value="1"/>
</dbReference>
<keyword evidence="4" id="KW-0109">Calcium transport</keyword>
<comment type="subunit">
    <text evidence="12">Homomultimer. Associates with the dally/ magu complex.</text>
</comment>
<evidence type="ECO:0000256" key="13">
    <source>
        <dbReference type="SAM" id="Phobius"/>
    </source>
</evidence>
<evidence type="ECO:0000256" key="2">
    <source>
        <dbReference type="ARBA" id="ARBA00010023"/>
    </source>
</evidence>
<evidence type="ECO:0000313" key="14">
    <source>
        <dbReference type="EMBL" id="OWA53605.1"/>
    </source>
</evidence>
<keyword evidence="6 13" id="KW-0812">Transmembrane</keyword>
<keyword evidence="8 13" id="KW-0472">Membrane</keyword>
<keyword evidence="5" id="KW-0107">Calcium channel</keyword>
<evidence type="ECO:0000256" key="7">
    <source>
        <dbReference type="ARBA" id="ARBA00022989"/>
    </source>
</evidence>
<dbReference type="GO" id="GO:0030672">
    <property type="term" value="C:synaptic vesicle membrane"/>
    <property type="evidence" value="ECO:0007669"/>
    <property type="project" value="UniProtKB-SubCell"/>
</dbReference>